<feature type="transmembrane region" description="Helical" evidence="8">
    <location>
        <begin position="127"/>
        <end position="147"/>
    </location>
</feature>
<feature type="transmembrane region" description="Helical" evidence="8">
    <location>
        <begin position="243"/>
        <end position="263"/>
    </location>
</feature>
<feature type="transmembrane region" description="Helical" evidence="8">
    <location>
        <begin position="379"/>
        <end position="396"/>
    </location>
</feature>
<dbReference type="PANTHER" id="PTHR33908">
    <property type="entry name" value="MANNOSYLTRANSFERASE YKCB-RELATED"/>
    <property type="match status" value="1"/>
</dbReference>
<evidence type="ECO:0000256" key="7">
    <source>
        <dbReference type="ARBA" id="ARBA00023136"/>
    </source>
</evidence>
<feature type="transmembrane region" description="Helical" evidence="8">
    <location>
        <begin position="206"/>
        <end position="234"/>
    </location>
</feature>
<protein>
    <submittedName>
        <fullName evidence="10">Glycosyl transferase family 39</fullName>
    </submittedName>
</protein>
<evidence type="ECO:0000259" key="9">
    <source>
        <dbReference type="Pfam" id="PF13231"/>
    </source>
</evidence>
<keyword evidence="5 8" id="KW-0812">Transmembrane</keyword>
<dbReference type="GO" id="GO:0016763">
    <property type="term" value="F:pentosyltransferase activity"/>
    <property type="evidence" value="ECO:0007669"/>
    <property type="project" value="TreeGrafter"/>
</dbReference>
<feature type="domain" description="Glycosyltransferase RgtA/B/C/D-like" evidence="9">
    <location>
        <begin position="129"/>
        <end position="259"/>
    </location>
</feature>
<reference evidence="10 11" key="1">
    <citation type="journal article" date="2015" name="Nature">
        <title>rRNA introns, odd ribosomes, and small enigmatic genomes across a large radiation of phyla.</title>
        <authorList>
            <person name="Brown C.T."/>
            <person name="Hug L.A."/>
            <person name="Thomas B.C."/>
            <person name="Sharon I."/>
            <person name="Castelle C.J."/>
            <person name="Singh A."/>
            <person name="Wilkins M.J."/>
            <person name="Williams K.H."/>
            <person name="Banfield J.F."/>
        </authorList>
    </citation>
    <scope>NUCLEOTIDE SEQUENCE [LARGE SCALE GENOMIC DNA]</scope>
</reference>
<evidence type="ECO:0000313" key="11">
    <source>
        <dbReference type="Proteomes" id="UP000033918"/>
    </source>
</evidence>
<keyword evidence="3" id="KW-0328">Glycosyltransferase</keyword>
<keyword evidence="7 8" id="KW-0472">Membrane</keyword>
<dbReference type="Pfam" id="PF13231">
    <property type="entry name" value="PMT_2"/>
    <property type="match status" value="1"/>
</dbReference>
<accession>A0A0G0XL35</accession>
<dbReference type="InterPro" id="IPR050297">
    <property type="entry name" value="LipidA_mod_glycosyltrf_83"/>
</dbReference>
<feature type="transmembrane region" description="Helical" evidence="8">
    <location>
        <begin position="322"/>
        <end position="339"/>
    </location>
</feature>
<keyword evidence="6 8" id="KW-1133">Transmembrane helix</keyword>
<evidence type="ECO:0000256" key="1">
    <source>
        <dbReference type="ARBA" id="ARBA00004651"/>
    </source>
</evidence>
<evidence type="ECO:0000256" key="4">
    <source>
        <dbReference type="ARBA" id="ARBA00022679"/>
    </source>
</evidence>
<evidence type="ECO:0000256" key="3">
    <source>
        <dbReference type="ARBA" id="ARBA00022676"/>
    </source>
</evidence>
<keyword evidence="2" id="KW-1003">Cell membrane</keyword>
<feature type="transmembrane region" description="Helical" evidence="8">
    <location>
        <begin position="293"/>
        <end position="315"/>
    </location>
</feature>
<dbReference type="Proteomes" id="UP000033918">
    <property type="component" value="Unassembled WGS sequence"/>
</dbReference>
<dbReference type="GO" id="GO:0009103">
    <property type="term" value="P:lipopolysaccharide biosynthetic process"/>
    <property type="evidence" value="ECO:0007669"/>
    <property type="project" value="UniProtKB-ARBA"/>
</dbReference>
<dbReference type="PANTHER" id="PTHR33908:SF11">
    <property type="entry name" value="MEMBRANE PROTEIN"/>
    <property type="match status" value="1"/>
</dbReference>
<sequence>MQVFNIVKGNKLLVAILLMAAVLRFAGTKPGYNQYHADEGITYSAATSMVRNGNLDPLRYDYPALVPLINYVFFKSVFIPVRWLQYYLSNIPQIVEGLVHIPIASLEKDKLFYVYVLGERHINALFWGRYVTAFFSLGNVFLTYLLAKKLFNKKVGLLAAFLLTFNYKHVVNSHIGLPDIYNAFFLLLSIYSVVKIWERPTKKNYLVAGLVSGLFFSIKYQFFAFIPIIVVYIFQNIKHFKNIFIAGLTAVLVFIFINPYHLLYLEKTIETVKGVSQKYGMGANQLNLFPFSYLFHVDYGPLEFVLVFIGLLMALRKFTKQSLLLLTVVIPFFFVFTFYSRGGFYVRNFITITPLLLIFTAVAIWQIGSWVKNRFGSRFEIVLYCLALPIVVFIPARNSIINSYYYTKEWEYDILRPWLSENLPADIVVATHPFDARSLNIKNKHTEFEHSGAFSLNEHKEDGATWAIIDLNWAGQPFYFWMSYGLKDISYYWNKPLNMMRNTYSGLAMEEQFRYQIYSVTKPWQAPDTHLIVAKYYDWPKVEMKEIKRFEFDDGLEEWSIYGKDKNEADKYVFDDGFGYLQGGSLVALPGVTRFPGVRISSKVVPINVGHIYKVSGYLKVESKLEPRERDGFIRVDFYGENPELEKVGIISSVSSRVYGTDDWFKKEVTERAPEGSKYMIVSFQTANSTRIKTWLDDLKIEESISRVEDVTQKPPYDLKPIDLNYVYPNSQSNL</sequence>
<evidence type="ECO:0000256" key="6">
    <source>
        <dbReference type="ARBA" id="ARBA00022989"/>
    </source>
</evidence>
<dbReference type="AlphaFoldDB" id="A0A0G0XL35"/>
<dbReference type="EMBL" id="LCAK01000007">
    <property type="protein sequence ID" value="KKR88422.1"/>
    <property type="molecule type" value="Genomic_DNA"/>
</dbReference>
<comment type="caution">
    <text evidence="10">The sequence shown here is derived from an EMBL/GenBank/DDBJ whole genome shotgun (WGS) entry which is preliminary data.</text>
</comment>
<organism evidence="10 11">
    <name type="scientific">Candidatus Wolfebacteria bacterium GW2011_GWB1_41_12</name>
    <dbReference type="NCBI Taxonomy" id="1619006"/>
    <lineage>
        <taxon>Bacteria</taxon>
        <taxon>Candidatus Wolfeibacteriota</taxon>
    </lineage>
</organism>
<gene>
    <name evidence="10" type="ORF">UU38_C0007G0004</name>
</gene>
<proteinExistence type="predicted"/>
<comment type="subcellular location">
    <subcellularLocation>
        <location evidence="1">Cell membrane</location>
        <topology evidence="1">Multi-pass membrane protein</topology>
    </subcellularLocation>
</comment>
<keyword evidence="4 10" id="KW-0808">Transferase</keyword>
<name>A0A0G0XL35_9BACT</name>
<evidence type="ECO:0000256" key="2">
    <source>
        <dbReference type="ARBA" id="ARBA00022475"/>
    </source>
</evidence>
<evidence type="ECO:0000313" key="10">
    <source>
        <dbReference type="EMBL" id="KKR88422.1"/>
    </source>
</evidence>
<evidence type="ECO:0000256" key="5">
    <source>
        <dbReference type="ARBA" id="ARBA00022692"/>
    </source>
</evidence>
<evidence type="ECO:0000256" key="8">
    <source>
        <dbReference type="SAM" id="Phobius"/>
    </source>
</evidence>
<feature type="transmembrane region" description="Helical" evidence="8">
    <location>
        <begin position="175"/>
        <end position="194"/>
    </location>
</feature>
<feature type="transmembrane region" description="Helical" evidence="8">
    <location>
        <begin position="345"/>
        <end position="367"/>
    </location>
</feature>
<dbReference type="GO" id="GO:0005886">
    <property type="term" value="C:plasma membrane"/>
    <property type="evidence" value="ECO:0007669"/>
    <property type="project" value="UniProtKB-SubCell"/>
</dbReference>
<dbReference type="Gene3D" id="2.60.120.260">
    <property type="entry name" value="Galactose-binding domain-like"/>
    <property type="match status" value="1"/>
</dbReference>
<dbReference type="InterPro" id="IPR038731">
    <property type="entry name" value="RgtA/B/C-like"/>
</dbReference>